<dbReference type="RefSeq" id="WP_168093944.1">
    <property type="nucleotide sequence ID" value="NZ_JAATER010000192.1"/>
</dbReference>
<evidence type="ECO:0000313" key="3">
    <source>
        <dbReference type="Proteomes" id="UP001142374"/>
    </source>
</evidence>
<dbReference type="Proteomes" id="UP001142374">
    <property type="component" value="Unassembled WGS sequence"/>
</dbReference>
<comment type="caution">
    <text evidence="2">The sequence shown here is derived from an EMBL/GenBank/DDBJ whole genome shotgun (WGS) entry which is preliminary data.</text>
</comment>
<feature type="chain" id="PRO_5040894893" evidence="1">
    <location>
        <begin position="28"/>
        <end position="105"/>
    </location>
</feature>
<dbReference type="EMBL" id="JANIID010000001">
    <property type="protein sequence ID" value="MCQ8768385.1"/>
    <property type="molecule type" value="Genomic_DNA"/>
</dbReference>
<dbReference type="AlphaFoldDB" id="A0A9X2LC13"/>
<keyword evidence="3" id="KW-1185">Reference proteome</keyword>
<name>A0A9X2LC13_9ACTN</name>
<organism evidence="2 3">
    <name type="scientific">Streptomyces telluris</name>
    <dbReference type="NCBI Taxonomy" id="2720021"/>
    <lineage>
        <taxon>Bacteria</taxon>
        <taxon>Bacillati</taxon>
        <taxon>Actinomycetota</taxon>
        <taxon>Actinomycetes</taxon>
        <taxon>Kitasatosporales</taxon>
        <taxon>Streptomycetaceae</taxon>
        <taxon>Streptomyces</taxon>
    </lineage>
</organism>
<keyword evidence="1" id="KW-0732">Signal</keyword>
<gene>
    <name evidence="2" type="ORF">NQU55_01115</name>
</gene>
<protein>
    <submittedName>
        <fullName evidence="2">Uncharacterized protein</fullName>
    </submittedName>
</protein>
<evidence type="ECO:0000256" key="1">
    <source>
        <dbReference type="SAM" id="SignalP"/>
    </source>
</evidence>
<accession>A0A9X2LC13</accession>
<reference evidence="2" key="1">
    <citation type="submission" date="2022-06" db="EMBL/GenBank/DDBJ databases">
        <title>WGS of actinobacteria.</title>
        <authorList>
            <person name="Thawai C."/>
        </authorList>
    </citation>
    <scope>NUCLEOTIDE SEQUENCE</scope>
    <source>
        <strain evidence="2">AA8</strain>
    </source>
</reference>
<proteinExistence type="predicted"/>
<sequence>MRFIRPALVALAGCALALALPTGSAVAAKGWFSWAGPKGAPFYIQNPPDGRCLTMSDEARGAHNGTGVPVALYTDKTCKRQALRLSPGKDAPRSLRFASVKFGGR</sequence>
<evidence type="ECO:0000313" key="2">
    <source>
        <dbReference type="EMBL" id="MCQ8768385.1"/>
    </source>
</evidence>
<feature type="signal peptide" evidence="1">
    <location>
        <begin position="1"/>
        <end position="27"/>
    </location>
</feature>